<dbReference type="Proteomes" id="UP000828390">
    <property type="component" value="Unassembled WGS sequence"/>
</dbReference>
<evidence type="ECO:0000313" key="1">
    <source>
        <dbReference type="EMBL" id="KAH3746636.1"/>
    </source>
</evidence>
<name>A0A9D4I180_DREPO</name>
<gene>
    <name evidence="1" type="ORF">DPMN_181045</name>
</gene>
<reference evidence="1" key="2">
    <citation type="submission" date="2020-11" db="EMBL/GenBank/DDBJ databases">
        <authorList>
            <person name="McCartney M.A."/>
            <person name="Auch B."/>
            <person name="Kono T."/>
            <person name="Mallez S."/>
            <person name="Becker A."/>
            <person name="Gohl D.M."/>
            <person name="Silverstein K.A.T."/>
            <person name="Koren S."/>
            <person name="Bechman K.B."/>
            <person name="Herman A."/>
            <person name="Abrahante J.E."/>
            <person name="Garbe J."/>
        </authorList>
    </citation>
    <scope>NUCLEOTIDE SEQUENCE</scope>
    <source>
        <strain evidence="1">Duluth1</strain>
        <tissue evidence="1">Whole animal</tissue>
    </source>
</reference>
<protein>
    <submittedName>
        <fullName evidence="1">Uncharacterized protein</fullName>
    </submittedName>
</protein>
<comment type="caution">
    <text evidence="1">The sequence shown here is derived from an EMBL/GenBank/DDBJ whole genome shotgun (WGS) entry which is preliminary data.</text>
</comment>
<evidence type="ECO:0000313" key="2">
    <source>
        <dbReference type="Proteomes" id="UP000828390"/>
    </source>
</evidence>
<sequence length="65" mass="6993">MMESPKINLLPTSYCQSVADRVLPVWMPVLVRISAGTIRDNPSGCRVDVVLLPGLVRVDAVLSSG</sequence>
<proteinExistence type="predicted"/>
<reference evidence="1" key="1">
    <citation type="journal article" date="2019" name="bioRxiv">
        <title>The Genome of the Zebra Mussel, Dreissena polymorpha: A Resource for Invasive Species Research.</title>
        <authorList>
            <person name="McCartney M.A."/>
            <person name="Auch B."/>
            <person name="Kono T."/>
            <person name="Mallez S."/>
            <person name="Zhang Y."/>
            <person name="Obille A."/>
            <person name="Becker A."/>
            <person name="Abrahante J.E."/>
            <person name="Garbe J."/>
            <person name="Badalamenti J.P."/>
            <person name="Herman A."/>
            <person name="Mangelson H."/>
            <person name="Liachko I."/>
            <person name="Sullivan S."/>
            <person name="Sone E.D."/>
            <person name="Koren S."/>
            <person name="Silverstein K.A.T."/>
            <person name="Beckman K.B."/>
            <person name="Gohl D.M."/>
        </authorList>
    </citation>
    <scope>NUCLEOTIDE SEQUENCE</scope>
    <source>
        <strain evidence="1">Duluth1</strain>
        <tissue evidence="1">Whole animal</tissue>
    </source>
</reference>
<dbReference type="AlphaFoldDB" id="A0A9D4I180"/>
<dbReference type="EMBL" id="JAIWYP010000010">
    <property type="protein sequence ID" value="KAH3746636.1"/>
    <property type="molecule type" value="Genomic_DNA"/>
</dbReference>
<organism evidence="1 2">
    <name type="scientific">Dreissena polymorpha</name>
    <name type="common">Zebra mussel</name>
    <name type="synonym">Mytilus polymorpha</name>
    <dbReference type="NCBI Taxonomy" id="45954"/>
    <lineage>
        <taxon>Eukaryota</taxon>
        <taxon>Metazoa</taxon>
        <taxon>Spiralia</taxon>
        <taxon>Lophotrochozoa</taxon>
        <taxon>Mollusca</taxon>
        <taxon>Bivalvia</taxon>
        <taxon>Autobranchia</taxon>
        <taxon>Heteroconchia</taxon>
        <taxon>Euheterodonta</taxon>
        <taxon>Imparidentia</taxon>
        <taxon>Neoheterodontei</taxon>
        <taxon>Myida</taxon>
        <taxon>Dreissenoidea</taxon>
        <taxon>Dreissenidae</taxon>
        <taxon>Dreissena</taxon>
    </lineage>
</organism>
<keyword evidence="2" id="KW-1185">Reference proteome</keyword>
<accession>A0A9D4I180</accession>